<gene>
    <name evidence="1" type="ORF">IRY30_02930</name>
</gene>
<dbReference type="RefSeq" id="WP_194555891.1">
    <property type="nucleotide sequence ID" value="NZ_JADKMY010000001.1"/>
</dbReference>
<evidence type="ECO:0000313" key="1">
    <source>
        <dbReference type="EMBL" id="MBF4553038.1"/>
    </source>
</evidence>
<organism evidence="1 2">
    <name type="scientific">Corynebacterium suicordis DSM 45110</name>
    <dbReference type="NCBI Taxonomy" id="1121369"/>
    <lineage>
        <taxon>Bacteria</taxon>
        <taxon>Bacillati</taxon>
        <taxon>Actinomycetota</taxon>
        <taxon>Actinomycetes</taxon>
        <taxon>Mycobacteriales</taxon>
        <taxon>Corynebacteriaceae</taxon>
        <taxon>Corynebacterium</taxon>
    </lineage>
</organism>
<dbReference type="Pfam" id="PF20060">
    <property type="entry name" value="DUF6459"/>
    <property type="match status" value="1"/>
</dbReference>
<comment type="caution">
    <text evidence="1">The sequence shown here is derived from an EMBL/GenBank/DDBJ whole genome shotgun (WGS) entry which is preliminary data.</text>
</comment>
<sequence>MWGIQTGDITMALHALPGYIYLKRPSGRAFSPAELLPAPERVQVSNTPPPAILPSAPPREVLGRLLVMWLEAVDGRRSPRSLKNGPFHPDLLAQLGKHQRLAHAKGPGQGSVVASKIKTLHIQKSSGPTVRFCAAAVIGGRVRAIAGTMRMGRVPRRNGPPPANVNQWRMETLQII</sequence>
<dbReference type="InterPro" id="IPR045596">
    <property type="entry name" value="DUF6459"/>
</dbReference>
<name>A0ABR9ZI18_9CORY</name>
<reference evidence="1 2" key="1">
    <citation type="submission" date="2020-10" db="EMBL/GenBank/DDBJ databases">
        <title>Novel species in genus Corynebacterium.</title>
        <authorList>
            <person name="Zhang G."/>
        </authorList>
    </citation>
    <scope>NUCLEOTIDE SEQUENCE [LARGE SCALE GENOMIC DNA]</scope>
    <source>
        <strain evidence="1 2">DSM 45110</strain>
    </source>
</reference>
<evidence type="ECO:0000313" key="2">
    <source>
        <dbReference type="Proteomes" id="UP000635902"/>
    </source>
</evidence>
<keyword evidence="2" id="KW-1185">Reference proteome</keyword>
<proteinExistence type="predicted"/>
<dbReference type="EMBL" id="JADKMY010000001">
    <property type="protein sequence ID" value="MBF4553038.1"/>
    <property type="molecule type" value="Genomic_DNA"/>
</dbReference>
<accession>A0ABR9ZI18</accession>
<protein>
    <submittedName>
        <fullName evidence="1">Uncharacterized protein</fullName>
    </submittedName>
</protein>
<dbReference type="Proteomes" id="UP000635902">
    <property type="component" value="Unassembled WGS sequence"/>
</dbReference>